<sequence>MSAEHRELVIWMLSHPSALLEDADEEHGFPPFGLDVVFDDGSPADFDELMLAEAVAAPHDMIEDLPQDAMLSLLSPDSESDQEDVHAEILAQAVAPEHFHGIHDHIDNRTRSDDVPGVPHVAHDTAAAMPLNLILSQLFHALRALLLTDLTNLGKLTIYCMRHCLRKRLLDMQYLVKLRRQTPCMLGKLKGLLHSLTLSWDFAVMNRWIELSSCSSFSLFNTRLQRV</sequence>
<evidence type="ECO:0000313" key="2">
    <source>
        <dbReference type="Proteomes" id="UP001189429"/>
    </source>
</evidence>
<evidence type="ECO:0008006" key="3">
    <source>
        <dbReference type="Google" id="ProtNLM"/>
    </source>
</evidence>
<dbReference type="Proteomes" id="UP001189429">
    <property type="component" value="Unassembled WGS sequence"/>
</dbReference>
<reference evidence="1" key="1">
    <citation type="submission" date="2023-10" db="EMBL/GenBank/DDBJ databases">
        <authorList>
            <person name="Chen Y."/>
            <person name="Shah S."/>
            <person name="Dougan E. K."/>
            <person name="Thang M."/>
            <person name="Chan C."/>
        </authorList>
    </citation>
    <scope>NUCLEOTIDE SEQUENCE [LARGE SCALE GENOMIC DNA]</scope>
</reference>
<evidence type="ECO:0000313" key="1">
    <source>
        <dbReference type="EMBL" id="CAK0820464.1"/>
    </source>
</evidence>
<organism evidence="1 2">
    <name type="scientific">Prorocentrum cordatum</name>
    <dbReference type="NCBI Taxonomy" id="2364126"/>
    <lineage>
        <taxon>Eukaryota</taxon>
        <taxon>Sar</taxon>
        <taxon>Alveolata</taxon>
        <taxon>Dinophyceae</taxon>
        <taxon>Prorocentrales</taxon>
        <taxon>Prorocentraceae</taxon>
        <taxon>Prorocentrum</taxon>
    </lineage>
</organism>
<gene>
    <name evidence="1" type="ORF">PCOR1329_LOCUS22133</name>
</gene>
<feature type="non-terminal residue" evidence="1">
    <location>
        <position position="227"/>
    </location>
</feature>
<proteinExistence type="predicted"/>
<protein>
    <recommendedName>
        <fullName evidence="3">Spindle pole body component</fullName>
    </recommendedName>
</protein>
<keyword evidence="2" id="KW-1185">Reference proteome</keyword>
<comment type="caution">
    <text evidence="1">The sequence shown here is derived from an EMBL/GenBank/DDBJ whole genome shotgun (WGS) entry which is preliminary data.</text>
</comment>
<name>A0ABN9RMS2_9DINO</name>
<dbReference type="EMBL" id="CAUYUJ010007357">
    <property type="protein sequence ID" value="CAK0820464.1"/>
    <property type="molecule type" value="Genomic_DNA"/>
</dbReference>
<accession>A0ABN9RMS2</accession>